<sequence>MSGPRLGITMGDPAGIGPEIIAKACARLKPRLVDGSLSLLIIGSVTAMRAMESISGRIEEEQPSASATGVFPPVAILEAGPERTPIETGVLSAEGGRLAYLAIEKAVRLAQAGSIAGIVTAPLNKEALNLAGYHYAGHTDMLAELTGARDSVMMLAHGDFRVSHVSTHVALAQVPSKLTEPRLRRVIQLTVEALRGLGIAHPRIAIAALNPHAGEGGIFGREDIDITTPVVASYKSTDFTVFGPVPGDTVFVKLRARQYDAVVAMYHDQGHVPVKLLGFNVDPATGEWKALSGVNVTLGLPIIRTSVDHGTAFDIAGRGIANEDSLVEAIEFAVQMAAAKSTP</sequence>
<organism evidence="4">
    <name type="scientific">Rhizobium loti</name>
    <name type="common">Mesorhizobium loti</name>
    <dbReference type="NCBI Taxonomy" id="381"/>
    <lineage>
        <taxon>Bacteria</taxon>
        <taxon>Pseudomonadati</taxon>
        <taxon>Pseudomonadota</taxon>
        <taxon>Alphaproteobacteria</taxon>
        <taxon>Hyphomicrobiales</taxon>
        <taxon>Phyllobacteriaceae</taxon>
        <taxon>Mesorhizobium</taxon>
    </lineage>
</organism>
<dbReference type="GO" id="GO:0051287">
    <property type="term" value="F:NAD binding"/>
    <property type="evidence" value="ECO:0007669"/>
    <property type="project" value="InterPro"/>
</dbReference>
<keyword evidence="3" id="KW-0520">NAD</keyword>
<evidence type="ECO:0000256" key="1">
    <source>
        <dbReference type="ARBA" id="ARBA00022723"/>
    </source>
</evidence>
<dbReference type="AlphaFoldDB" id="M5ANR3"/>
<dbReference type="PANTHER" id="PTHR30004">
    <property type="entry name" value="4-HYDROXYTHREONINE-4-PHOSPHATE DEHYDROGENASE"/>
    <property type="match status" value="1"/>
</dbReference>
<evidence type="ECO:0000256" key="2">
    <source>
        <dbReference type="ARBA" id="ARBA00023002"/>
    </source>
</evidence>
<protein>
    <submittedName>
        <fullName evidence="4">Probable 4-hydroxythreonine-4-phosphate dehydrogenase</fullName>
    </submittedName>
</protein>
<evidence type="ECO:0000256" key="3">
    <source>
        <dbReference type="ARBA" id="ARBA00023027"/>
    </source>
</evidence>
<dbReference type="PANTHER" id="PTHR30004:SF6">
    <property type="entry name" value="D-THREONATE 4-PHOSPHATE DEHYDROGENASE"/>
    <property type="match status" value="1"/>
</dbReference>
<reference evidence="4" key="2">
    <citation type="journal article" date="2013" name="Microbes Environ.">
        <title>Commonalities and Differences among Symbiosis Islands of Three Mesorhizobium loti Strains.</title>
        <authorList>
            <person name="Kasai-Maita H."/>
            <person name="Hirakawa H."/>
            <person name="Nakamura Y."/>
            <person name="Kaneko T."/>
            <person name="Miki K."/>
            <person name="Maruya J."/>
            <person name="Okazaki S."/>
            <person name="Tabata S."/>
            <person name="Saeki K."/>
            <person name="Sato S."/>
        </authorList>
    </citation>
    <scope>NUCLEOTIDE SEQUENCE</scope>
    <source>
        <strain evidence="4">NZP2037</strain>
    </source>
</reference>
<evidence type="ECO:0000313" key="4">
    <source>
        <dbReference type="EMBL" id="BAN10077.1"/>
    </source>
</evidence>
<dbReference type="Pfam" id="PF04166">
    <property type="entry name" value="PdxA"/>
    <property type="match status" value="1"/>
</dbReference>
<dbReference type="Gene3D" id="3.40.718.10">
    <property type="entry name" value="Isopropylmalate Dehydrogenase"/>
    <property type="match status" value="1"/>
</dbReference>
<reference evidence="4" key="1">
    <citation type="submission" date="2012-10" db="EMBL/GenBank/DDBJ databases">
        <authorList>
            <person name="Maita H."/>
            <person name="Sato S."/>
        </authorList>
    </citation>
    <scope>NUCLEOTIDE SEQUENCE</scope>
    <source>
        <strain evidence="4">NZP2037</strain>
    </source>
</reference>
<dbReference type="SUPFAM" id="SSF53659">
    <property type="entry name" value="Isocitrate/Isopropylmalate dehydrogenase-like"/>
    <property type="match status" value="1"/>
</dbReference>
<keyword evidence="2" id="KW-0560">Oxidoreductase</keyword>
<name>M5ANR3_RHILI</name>
<dbReference type="GO" id="GO:0046872">
    <property type="term" value="F:metal ion binding"/>
    <property type="evidence" value="ECO:0007669"/>
    <property type="project" value="UniProtKB-KW"/>
</dbReference>
<dbReference type="InterPro" id="IPR005255">
    <property type="entry name" value="PdxA_fam"/>
</dbReference>
<dbReference type="EMBL" id="AP012557">
    <property type="protein sequence ID" value="BAN10077.1"/>
    <property type="molecule type" value="Genomic_DNA"/>
</dbReference>
<proteinExistence type="predicted"/>
<dbReference type="GO" id="GO:0016491">
    <property type="term" value="F:oxidoreductase activity"/>
    <property type="evidence" value="ECO:0007669"/>
    <property type="project" value="UniProtKB-KW"/>
</dbReference>
<accession>M5ANR3</accession>
<keyword evidence="1" id="KW-0479">Metal-binding</keyword>
<dbReference type="NCBIfam" id="TIGR00557">
    <property type="entry name" value="pdxA"/>
    <property type="match status" value="1"/>
</dbReference>